<sequence>MADSHPENTDSLSRMDPHAEFDPLFRLERNRTSTHNAISYAVAVPAITFLVAFVIAMISRTMGGPLCNAGVSTWICSRTFEVLFPAIPGAVALGGTLLGAWITYRVWAHYGRWRPWLAILWVLVPFTLLWMTSFGTMLIIGHR</sequence>
<gene>
    <name evidence="2" type="ORF">HMPREF9997_02290</name>
</gene>
<reference evidence="2 3" key="1">
    <citation type="submission" date="2012-05" db="EMBL/GenBank/DDBJ databases">
        <authorList>
            <person name="Weinstock G."/>
            <person name="Sodergren E."/>
            <person name="Lobos E.A."/>
            <person name="Fulton L."/>
            <person name="Fulton R."/>
            <person name="Courtney L."/>
            <person name="Fronick C."/>
            <person name="O'Laughlin M."/>
            <person name="Godfrey J."/>
            <person name="Wilson R.M."/>
            <person name="Miner T."/>
            <person name="Farmer C."/>
            <person name="Delehaunty K."/>
            <person name="Cordes M."/>
            <person name="Minx P."/>
            <person name="Tomlinson C."/>
            <person name="Chen J."/>
            <person name="Wollam A."/>
            <person name="Pepin K.H."/>
            <person name="Bhonagiri V."/>
            <person name="Zhang X."/>
            <person name="Suruliraj S."/>
            <person name="Warren W."/>
            <person name="Mitreva M."/>
            <person name="Mardis E.R."/>
            <person name="Wilson R.K."/>
        </authorList>
    </citation>
    <scope>NUCLEOTIDE SEQUENCE [LARGE SCALE GENOMIC DNA]</scope>
    <source>
        <strain evidence="2 3">F0235</strain>
    </source>
</reference>
<evidence type="ECO:0000313" key="2">
    <source>
        <dbReference type="EMBL" id="EKX88616.1"/>
    </source>
</evidence>
<dbReference type="EMBL" id="AMEM01000037">
    <property type="protein sequence ID" value="EKX88616.1"/>
    <property type="molecule type" value="Genomic_DNA"/>
</dbReference>
<accession>L1MCD5</accession>
<evidence type="ECO:0000313" key="3">
    <source>
        <dbReference type="Proteomes" id="UP000010445"/>
    </source>
</evidence>
<feature type="transmembrane region" description="Helical" evidence="1">
    <location>
        <begin position="37"/>
        <end position="59"/>
    </location>
</feature>
<evidence type="ECO:0000256" key="1">
    <source>
        <dbReference type="SAM" id="Phobius"/>
    </source>
</evidence>
<keyword evidence="1" id="KW-0472">Membrane</keyword>
<dbReference type="RefSeq" id="WP_006061711.1">
    <property type="nucleotide sequence ID" value="NZ_KB290820.1"/>
</dbReference>
<dbReference type="eggNOG" id="ENOG503002A">
    <property type="taxonomic scope" value="Bacteria"/>
</dbReference>
<name>L1MCD5_9CORY</name>
<dbReference type="GeneID" id="84898166"/>
<dbReference type="AlphaFoldDB" id="L1MCD5"/>
<keyword evidence="1" id="KW-1133">Transmembrane helix</keyword>
<dbReference type="HOGENOM" id="CLU_115314_1_0_11"/>
<dbReference type="STRING" id="1035195.HMPREF9997_02290"/>
<feature type="transmembrane region" description="Helical" evidence="1">
    <location>
        <begin position="80"/>
        <end position="104"/>
    </location>
</feature>
<proteinExistence type="predicted"/>
<protein>
    <submittedName>
        <fullName evidence="2">Uncharacterized protein</fullName>
    </submittedName>
</protein>
<comment type="caution">
    <text evidence="2">The sequence shown here is derived from an EMBL/GenBank/DDBJ whole genome shotgun (WGS) entry which is preliminary data.</text>
</comment>
<dbReference type="PATRIC" id="fig|1035195.3.peg.2050"/>
<dbReference type="Proteomes" id="UP000010445">
    <property type="component" value="Unassembled WGS sequence"/>
</dbReference>
<feature type="transmembrane region" description="Helical" evidence="1">
    <location>
        <begin position="116"/>
        <end position="140"/>
    </location>
</feature>
<organism evidence="2 3">
    <name type="scientific">Corynebacterium durum F0235</name>
    <dbReference type="NCBI Taxonomy" id="1035195"/>
    <lineage>
        <taxon>Bacteria</taxon>
        <taxon>Bacillati</taxon>
        <taxon>Actinomycetota</taxon>
        <taxon>Actinomycetes</taxon>
        <taxon>Mycobacteriales</taxon>
        <taxon>Corynebacteriaceae</taxon>
        <taxon>Corynebacterium</taxon>
    </lineage>
</organism>
<keyword evidence="3" id="KW-1185">Reference proteome</keyword>
<keyword evidence="1" id="KW-0812">Transmembrane</keyword>